<reference evidence="1" key="1">
    <citation type="submission" date="2023-06" db="EMBL/GenBank/DDBJ databases">
        <authorList>
            <person name="Zhang S."/>
        </authorList>
    </citation>
    <scope>NUCLEOTIDE SEQUENCE</scope>
    <source>
        <strain evidence="1">SG2303</strain>
    </source>
</reference>
<dbReference type="EMBL" id="JAUEDK010000015">
    <property type="protein sequence ID" value="MDN0075231.1"/>
    <property type="molecule type" value="Genomic_DNA"/>
</dbReference>
<gene>
    <name evidence="1" type="ORF">QU481_10050</name>
</gene>
<evidence type="ECO:0000313" key="1">
    <source>
        <dbReference type="EMBL" id="MDN0075231.1"/>
    </source>
</evidence>
<proteinExistence type="predicted"/>
<name>A0ABT7XN52_9NEIS</name>
<dbReference type="InterPro" id="IPR021312">
    <property type="entry name" value="DUF2889"/>
</dbReference>
<comment type="caution">
    <text evidence="1">The sequence shown here is derived from an EMBL/GenBank/DDBJ whole genome shotgun (WGS) entry which is preliminary data.</text>
</comment>
<organism evidence="1 2">
    <name type="scientific">Crenobacter oryzisoli</name>
    <dbReference type="NCBI Taxonomy" id="3056844"/>
    <lineage>
        <taxon>Bacteria</taxon>
        <taxon>Pseudomonadati</taxon>
        <taxon>Pseudomonadota</taxon>
        <taxon>Betaproteobacteria</taxon>
        <taxon>Neisseriales</taxon>
        <taxon>Neisseriaceae</taxon>
        <taxon>Crenobacter</taxon>
    </lineage>
</organism>
<protein>
    <submittedName>
        <fullName evidence="1">DUF2889 domain-containing protein</fullName>
    </submittedName>
</protein>
<dbReference type="Pfam" id="PF11136">
    <property type="entry name" value="DUF2889"/>
    <property type="match status" value="1"/>
</dbReference>
<dbReference type="Proteomes" id="UP001168540">
    <property type="component" value="Unassembled WGS sequence"/>
</dbReference>
<accession>A0ABT7XN52</accession>
<dbReference type="RefSeq" id="WP_289829829.1">
    <property type="nucleotide sequence ID" value="NZ_JAUEDK010000015.1"/>
</dbReference>
<keyword evidence="2" id="KW-1185">Reference proteome</keyword>
<sequence length="182" mass="20370">MPLPAPAAPRERLHTRHIRIQGYRRDDGLWDIEGHLTDVKDHEVQLASGPRAAGLPIHEMWLRLTVDATLTIRDACAATDAMPYQDSCDTITAVYRQLIGLRIAPGFTKKVRELFGGVRGCTHITELIGTVATGAYQTLVGQLPMPEDRKPFQLDGCHALDTTGPIVARFYPRWYRGEGERR</sequence>
<evidence type="ECO:0000313" key="2">
    <source>
        <dbReference type="Proteomes" id="UP001168540"/>
    </source>
</evidence>